<reference evidence="3 4" key="1">
    <citation type="submission" date="2023-07" db="EMBL/GenBank/DDBJ databases">
        <title>Description of novel actinomycetes strains, isolated from tidal flat sediment.</title>
        <authorList>
            <person name="Lu C."/>
        </authorList>
    </citation>
    <scope>NUCLEOTIDE SEQUENCE [LARGE SCALE GENOMIC DNA]</scope>
    <source>
        <strain evidence="3 4">SYSU T00b441</strain>
    </source>
</reference>
<accession>A0ABT9DBA8</accession>
<keyword evidence="2" id="KW-1133">Transmembrane helix</keyword>
<keyword evidence="4" id="KW-1185">Reference proteome</keyword>
<sequence length="88" mass="8929">MTETSGERAHLPPKPPHANHGSTPAAWVTVTVVMLGGLVAALAVAFSLVWLFWVGLGVIVLGVVVGRILRMLGLGQPANPVDGAGPGA</sequence>
<dbReference type="NCBIfam" id="NF041681">
    <property type="entry name" value="HGxxPAAW"/>
    <property type="match status" value="1"/>
</dbReference>
<feature type="region of interest" description="Disordered" evidence="1">
    <location>
        <begin position="1"/>
        <end position="22"/>
    </location>
</feature>
<evidence type="ECO:0000256" key="1">
    <source>
        <dbReference type="SAM" id="MobiDB-lite"/>
    </source>
</evidence>
<evidence type="ECO:0000313" key="3">
    <source>
        <dbReference type="EMBL" id="MDO8107574.1"/>
    </source>
</evidence>
<organism evidence="3 4">
    <name type="scientific">Actinotalea lenta</name>
    <dbReference type="NCBI Taxonomy" id="3064654"/>
    <lineage>
        <taxon>Bacteria</taxon>
        <taxon>Bacillati</taxon>
        <taxon>Actinomycetota</taxon>
        <taxon>Actinomycetes</taxon>
        <taxon>Micrococcales</taxon>
        <taxon>Cellulomonadaceae</taxon>
        <taxon>Actinotalea</taxon>
    </lineage>
</organism>
<keyword evidence="2" id="KW-0472">Membrane</keyword>
<proteinExistence type="predicted"/>
<dbReference type="RefSeq" id="WP_304601193.1">
    <property type="nucleotide sequence ID" value="NZ_JAUQYO010000001.1"/>
</dbReference>
<name>A0ABT9DBA8_9CELL</name>
<dbReference type="InterPro" id="IPR046550">
    <property type="entry name" value="DUF6704"/>
</dbReference>
<dbReference type="Proteomes" id="UP001232536">
    <property type="component" value="Unassembled WGS sequence"/>
</dbReference>
<feature type="transmembrane region" description="Helical" evidence="2">
    <location>
        <begin position="24"/>
        <end position="44"/>
    </location>
</feature>
<dbReference type="Pfam" id="PF20447">
    <property type="entry name" value="DUF6704"/>
    <property type="match status" value="1"/>
</dbReference>
<evidence type="ECO:0000313" key="4">
    <source>
        <dbReference type="Proteomes" id="UP001232536"/>
    </source>
</evidence>
<feature type="transmembrane region" description="Helical" evidence="2">
    <location>
        <begin position="50"/>
        <end position="69"/>
    </location>
</feature>
<gene>
    <name evidence="3" type="ORF">Q6348_10245</name>
</gene>
<evidence type="ECO:0000256" key="2">
    <source>
        <dbReference type="SAM" id="Phobius"/>
    </source>
</evidence>
<keyword evidence="2" id="KW-0812">Transmembrane</keyword>
<protein>
    <submittedName>
        <fullName evidence="3">HGxxPAAW family protein</fullName>
    </submittedName>
</protein>
<comment type="caution">
    <text evidence="3">The sequence shown here is derived from an EMBL/GenBank/DDBJ whole genome shotgun (WGS) entry which is preliminary data.</text>
</comment>
<feature type="compositionally biased region" description="Basic and acidic residues" evidence="1">
    <location>
        <begin position="1"/>
        <end position="10"/>
    </location>
</feature>
<dbReference type="EMBL" id="JAUQYP010000001">
    <property type="protein sequence ID" value="MDO8107574.1"/>
    <property type="molecule type" value="Genomic_DNA"/>
</dbReference>